<dbReference type="Proteomes" id="UP000236621">
    <property type="component" value="Unassembled WGS sequence"/>
</dbReference>
<dbReference type="EMBL" id="NRSZ01000560">
    <property type="protein sequence ID" value="PNY26382.1"/>
    <property type="molecule type" value="Genomic_DNA"/>
</dbReference>
<organism evidence="2 3">
    <name type="scientific">Tolypocladium capitatum</name>
    <dbReference type="NCBI Taxonomy" id="45235"/>
    <lineage>
        <taxon>Eukaryota</taxon>
        <taxon>Fungi</taxon>
        <taxon>Dikarya</taxon>
        <taxon>Ascomycota</taxon>
        <taxon>Pezizomycotina</taxon>
        <taxon>Sordariomycetes</taxon>
        <taxon>Hypocreomycetidae</taxon>
        <taxon>Hypocreales</taxon>
        <taxon>Ophiocordycipitaceae</taxon>
        <taxon>Tolypocladium</taxon>
    </lineage>
</organism>
<dbReference type="SUPFAM" id="SSF52954">
    <property type="entry name" value="Class II aaRS ABD-related"/>
    <property type="match status" value="1"/>
</dbReference>
<accession>A0A2K3QFS7</accession>
<keyword evidence="2" id="KW-0687">Ribonucleoprotein</keyword>
<dbReference type="OrthoDB" id="10253204at2759"/>
<feature type="region of interest" description="Disordered" evidence="1">
    <location>
        <begin position="1"/>
        <end position="30"/>
    </location>
</feature>
<sequence>MTKNEQLDLDDEDAQLSGIVDPSSVTTSRNPSARLAAFAKEVRLLILTSMRTNRGSQIFQVRRTVRHCPAS</sequence>
<evidence type="ECO:0000256" key="1">
    <source>
        <dbReference type="SAM" id="MobiDB-lite"/>
    </source>
</evidence>
<dbReference type="STRING" id="45235.A0A2K3QFS7"/>
<comment type="caution">
    <text evidence="2">The sequence shown here is derived from an EMBL/GenBank/DDBJ whole genome shotgun (WGS) entry which is preliminary data.</text>
</comment>
<reference evidence="2 3" key="1">
    <citation type="submission" date="2017-08" db="EMBL/GenBank/DDBJ databases">
        <title>Harnessing the power of phylogenomics to disentangle the directionality and signatures of interkingdom host jumping in the parasitic fungal genus Tolypocladium.</title>
        <authorList>
            <person name="Quandt C.A."/>
            <person name="Patterson W."/>
            <person name="Spatafora J.W."/>
        </authorList>
    </citation>
    <scope>NUCLEOTIDE SEQUENCE [LARGE SCALE GENOMIC DNA]</scope>
    <source>
        <strain evidence="2 3">CBS 113982</strain>
    </source>
</reference>
<proteinExistence type="predicted"/>
<gene>
    <name evidence="2" type="ORF">TCAP_03698</name>
</gene>
<evidence type="ECO:0000313" key="3">
    <source>
        <dbReference type="Proteomes" id="UP000236621"/>
    </source>
</evidence>
<dbReference type="AlphaFoldDB" id="A0A2K3QFS7"/>
<dbReference type="Gene3D" id="3.40.50.10480">
    <property type="entry name" value="Probable brix-domain ribosomal biogenesis protein"/>
    <property type="match status" value="1"/>
</dbReference>
<protein>
    <submittedName>
        <fullName evidence="2">U3 small nucleolar ribonucleoprotein IMP4</fullName>
    </submittedName>
</protein>
<dbReference type="GO" id="GO:1990904">
    <property type="term" value="C:ribonucleoprotein complex"/>
    <property type="evidence" value="ECO:0007669"/>
    <property type="project" value="UniProtKB-KW"/>
</dbReference>
<evidence type="ECO:0000313" key="2">
    <source>
        <dbReference type="EMBL" id="PNY26382.1"/>
    </source>
</evidence>
<name>A0A2K3QFS7_9HYPO</name>
<keyword evidence="3" id="KW-1185">Reference proteome</keyword>